<feature type="domain" description="Proliferating cell nuclear antigen PCNA C-terminal" evidence="4">
    <location>
        <begin position="139"/>
        <end position="258"/>
    </location>
</feature>
<dbReference type="GO" id="GO:0006275">
    <property type="term" value="P:regulation of DNA replication"/>
    <property type="evidence" value="ECO:0007669"/>
    <property type="project" value="InterPro"/>
</dbReference>
<dbReference type="PANTHER" id="PTHR11352">
    <property type="entry name" value="PROLIFERATING CELL NUCLEAR ANTIGEN"/>
    <property type="match status" value="1"/>
</dbReference>
<dbReference type="PANTHER" id="PTHR11352:SF0">
    <property type="entry name" value="PROLIFERATING CELL NUCLEAR ANTIGEN"/>
    <property type="match status" value="1"/>
</dbReference>
<dbReference type="InterPro" id="IPR022648">
    <property type="entry name" value="Pr_cel_nuc_antig_N"/>
</dbReference>
<dbReference type="GO" id="GO:0043626">
    <property type="term" value="C:PCNA complex"/>
    <property type="evidence" value="ECO:0007669"/>
    <property type="project" value="TreeGrafter"/>
</dbReference>
<evidence type="ECO:0000259" key="3">
    <source>
        <dbReference type="Pfam" id="PF00705"/>
    </source>
</evidence>
<sequence length="263" mass="30298">MKLSITEKSKKDIFISLFQLLKNCSNVITIIFNTDHIYVQGMDKAHVCLFDIKIFSSWFDIYEYSSTDKDHICVDTNIFHNVFSMNQEQHTIFIYYEGDPDTICIDLLNKTTEGKGDFNKHFKIPLVELENNLMTIPGDTEYDAEFSINSKKIQEICSQLLIFGDIMQVKCSEEKIDLSSTGVNGEMMVNIPIDDLLEYSISEGEIIDISYSLNFIQKMCITNKLASEIEFSISGNFPMRIKYKLDENSYVTFYIAPKICCEP</sequence>
<feature type="domain" description="Proliferating cell nuclear antigen PCNA N-terminal" evidence="3">
    <location>
        <begin position="13"/>
        <end position="116"/>
    </location>
</feature>
<dbReference type="InterPro" id="IPR000730">
    <property type="entry name" value="Pr_cel_nuc_antig"/>
</dbReference>
<dbReference type="GO" id="GO:0030337">
    <property type="term" value="F:DNA polymerase processivity factor activity"/>
    <property type="evidence" value="ECO:0007669"/>
    <property type="project" value="InterPro"/>
</dbReference>
<dbReference type="AlphaFoldDB" id="A0A6C0EX75"/>
<dbReference type="GO" id="GO:0003677">
    <property type="term" value="F:DNA binding"/>
    <property type="evidence" value="ECO:0007669"/>
    <property type="project" value="UniProtKB-KW"/>
</dbReference>
<name>A0A6C0EX75_9ZZZZ</name>
<protein>
    <recommendedName>
        <fullName evidence="6">Proliferating cell nuclear antigen PCNA N-terminal domain-containing protein</fullName>
    </recommendedName>
</protein>
<evidence type="ECO:0000256" key="1">
    <source>
        <dbReference type="ARBA" id="ARBA00010462"/>
    </source>
</evidence>
<reference evidence="5" key="1">
    <citation type="journal article" date="2020" name="Nature">
        <title>Giant virus diversity and host interactions through global metagenomics.</title>
        <authorList>
            <person name="Schulz F."/>
            <person name="Roux S."/>
            <person name="Paez-Espino D."/>
            <person name="Jungbluth S."/>
            <person name="Walsh D.A."/>
            <person name="Denef V.J."/>
            <person name="McMahon K.D."/>
            <person name="Konstantinidis K.T."/>
            <person name="Eloe-Fadrosh E.A."/>
            <person name="Kyrpides N.C."/>
            <person name="Woyke T."/>
        </authorList>
    </citation>
    <scope>NUCLEOTIDE SEQUENCE</scope>
    <source>
        <strain evidence="5">GVMAG-M-3300009161-30</strain>
    </source>
</reference>
<dbReference type="InterPro" id="IPR046938">
    <property type="entry name" value="DNA_clamp_sf"/>
</dbReference>
<dbReference type="Pfam" id="PF02747">
    <property type="entry name" value="PCNA_C"/>
    <property type="match status" value="1"/>
</dbReference>
<dbReference type="Pfam" id="PF00705">
    <property type="entry name" value="PCNA_N"/>
    <property type="match status" value="1"/>
</dbReference>
<accession>A0A6C0EX75</accession>
<dbReference type="InterPro" id="IPR022649">
    <property type="entry name" value="Pr_cel_nuc_antig_C"/>
</dbReference>
<dbReference type="SUPFAM" id="SSF55979">
    <property type="entry name" value="DNA clamp"/>
    <property type="match status" value="2"/>
</dbReference>
<dbReference type="Gene3D" id="3.70.10.10">
    <property type="match status" value="1"/>
</dbReference>
<dbReference type="GO" id="GO:0006272">
    <property type="term" value="P:leading strand elongation"/>
    <property type="evidence" value="ECO:0007669"/>
    <property type="project" value="TreeGrafter"/>
</dbReference>
<dbReference type="GO" id="GO:0006298">
    <property type="term" value="P:mismatch repair"/>
    <property type="evidence" value="ECO:0007669"/>
    <property type="project" value="TreeGrafter"/>
</dbReference>
<evidence type="ECO:0000256" key="2">
    <source>
        <dbReference type="ARBA" id="ARBA00023125"/>
    </source>
</evidence>
<evidence type="ECO:0000259" key="4">
    <source>
        <dbReference type="Pfam" id="PF02747"/>
    </source>
</evidence>
<evidence type="ECO:0000313" key="5">
    <source>
        <dbReference type="EMBL" id="QHT32899.1"/>
    </source>
</evidence>
<comment type="similarity">
    <text evidence="1">Belongs to the PCNA family.</text>
</comment>
<dbReference type="EMBL" id="MN738954">
    <property type="protein sequence ID" value="QHT32899.1"/>
    <property type="molecule type" value="Genomic_DNA"/>
</dbReference>
<dbReference type="CDD" id="cd00577">
    <property type="entry name" value="PCNA"/>
    <property type="match status" value="1"/>
</dbReference>
<proteinExistence type="inferred from homology"/>
<organism evidence="5">
    <name type="scientific">viral metagenome</name>
    <dbReference type="NCBI Taxonomy" id="1070528"/>
    <lineage>
        <taxon>unclassified sequences</taxon>
        <taxon>metagenomes</taxon>
        <taxon>organismal metagenomes</taxon>
    </lineage>
</organism>
<evidence type="ECO:0008006" key="6">
    <source>
        <dbReference type="Google" id="ProtNLM"/>
    </source>
</evidence>
<keyword evidence="2" id="KW-0238">DNA-binding</keyword>
<dbReference type="GO" id="GO:0019985">
    <property type="term" value="P:translesion synthesis"/>
    <property type="evidence" value="ECO:0007669"/>
    <property type="project" value="TreeGrafter"/>
</dbReference>